<dbReference type="OrthoDB" id="10030083at2759"/>
<gene>
    <name evidence="2" type="ORF">RFI_02634</name>
</gene>
<dbReference type="AlphaFoldDB" id="X6P7H2"/>
<comment type="caution">
    <text evidence="2">The sequence shown here is derived from an EMBL/GenBank/DDBJ whole genome shotgun (WGS) entry which is preliminary data.</text>
</comment>
<keyword evidence="3" id="KW-1185">Reference proteome</keyword>
<feature type="transmembrane region" description="Helical" evidence="1">
    <location>
        <begin position="87"/>
        <end position="107"/>
    </location>
</feature>
<evidence type="ECO:0000256" key="1">
    <source>
        <dbReference type="SAM" id="Phobius"/>
    </source>
</evidence>
<evidence type="ECO:0008006" key="4">
    <source>
        <dbReference type="Google" id="ProtNLM"/>
    </source>
</evidence>
<keyword evidence="1" id="KW-0472">Membrane</keyword>
<sequence>MNNIIHTRTKRIVQIDTSSNSESTKIDWSCSNVHGLFLGRLFESVFPSTVLPLCIVVLPFVLSTYVAITRLIQYWHHYSDVIAGGRFYFYFFFSLHFFVILMEFNSVSLYVCLFDRDAIHFVPIEKGILGFLWTASLLSLFFFLQYLSETQAPITKKLFWELLQQNTFGTGTTLLCQKILNISVDFDTQLSTINITFVEKFQKMRRRNKNNYYCSKHSSTSVTFKLHCDARKQKKCKTYQSAEILVAQQVLFLFFCLKS</sequence>
<feature type="transmembrane region" description="Helical" evidence="1">
    <location>
        <begin position="127"/>
        <end position="147"/>
    </location>
</feature>
<name>X6P7H2_RETFI</name>
<evidence type="ECO:0000313" key="2">
    <source>
        <dbReference type="EMBL" id="ETO34460.1"/>
    </source>
</evidence>
<dbReference type="InterPro" id="IPR036938">
    <property type="entry name" value="PAP2/HPO_sf"/>
</dbReference>
<dbReference type="EMBL" id="ASPP01002548">
    <property type="protein sequence ID" value="ETO34460.1"/>
    <property type="molecule type" value="Genomic_DNA"/>
</dbReference>
<organism evidence="2 3">
    <name type="scientific">Reticulomyxa filosa</name>
    <dbReference type="NCBI Taxonomy" id="46433"/>
    <lineage>
        <taxon>Eukaryota</taxon>
        <taxon>Sar</taxon>
        <taxon>Rhizaria</taxon>
        <taxon>Retaria</taxon>
        <taxon>Foraminifera</taxon>
        <taxon>Monothalamids</taxon>
        <taxon>Reticulomyxidae</taxon>
        <taxon>Reticulomyxa</taxon>
    </lineage>
</organism>
<proteinExistence type="predicted"/>
<dbReference type="Gene3D" id="1.20.144.10">
    <property type="entry name" value="Phosphatidic acid phosphatase type 2/haloperoxidase"/>
    <property type="match status" value="1"/>
</dbReference>
<accession>X6P7H2</accession>
<keyword evidence="1" id="KW-1133">Transmembrane helix</keyword>
<dbReference type="SUPFAM" id="SSF48317">
    <property type="entry name" value="Acid phosphatase/Vanadium-dependent haloperoxidase"/>
    <property type="match status" value="1"/>
</dbReference>
<reference evidence="2 3" key="1">
    <citation type="journal article" date="2013" name="Curr. Biol.">
        <title>The Genome of the Foraminiferan Reticulomyxa filosa.</title>
        <authorList>
            <person name="Glockner G."/>
            <person name="Hulsmann N."/>
            <person name="Schleicher M."/>
            <person name="Noegel A.A."/>
            <person name="Eichinger L."/>
            <person name="Gallinger C."/>
            <person name="Pawlowski J."/>
            <person name="Sierra R."/>
            <person name="Euteneuer U."/>
            <person name="Pillet L."/>
            <person name="Moustafa A."/>
            <person name="Platzer M."/>
            <person name="Groth M."/>
            <person name="Szafranski K."/>
            <person name="Schliwa M."/>
        </authorList>
    </citation>
    <scope>NUCLEOTIDE SEQUENCE [LARGE SCALE GENOMIC DNA]</scope>
</reference>
<feature type="transmembrane region" description="Helical" evidence="1">
    <location>
        <begin position="45"/>
        <end position="66"/>
    </location>
</feature>
<dbReference type="Proteomes" id="UP000023152">
    <property type="component" value="Unassembled WGS sequence"/>
</dbReference>
<evidence type="ECO:0000313" key="3">
    <source>
        <dbReference type="Proteomes" id="UP000023152"/>
    </source>
</evidence>
<keyword evidence="1" id="KW-0812">Transmembrane</keyword>
<protein>
    <recommendedName>
        <fullName evidence="4">Phosphatidic acid phosphatase type 2/haloperoxidase domain-containing protein</fullName>
    </recommendedName>
</protein>